<dbReference type="EMBL" id="VHSH01000002">
    <property type="protein sequence ID" value="TQV82344.1"/>
    <property type="molecule type" value="Genomic_DNA"/>
</dbReference>
<keyword evidence="4 15" id="KW-0813">Transport</keyword>
<evidence type="ECO:0000256" key="17">
    <source>
        <dbReference type="PIRSR" id="PIRSR000014-2"/>
    </source>
</evidence>
<dbReference type="OrthoDB" id="7360653at2"/>
<evidence type="ECO:0000256" key="5">
    <source>
        <dbReference type="ARBA" id="ARBA00022475"/>
    </source>
</evidence>
<evidence type="ECO:0000313" key="20">
    <source>
        <dbReference type="EMBL" id="TQV82344.1"/>
    </source>
</evidence>
<comment type="similarity">
    <text evidence="3">Belongs to the NapC/NirT/NrfH family.</text>
</comment>
<dbReference type="PANTHER" id="PTHR30333:SF1">
    <property type="entry name" value="CYTOCHROME C-TYPE PROTEIN NAPC"/>
    <property type="match status" value="1"/>
</dbReference>
<comment type="similarity">
    <text evidence="2 15">Belongs to the TorC/TorY family.</text>
</comment>
<proteinExistence type="inferred from homology"/>
<dbReference type="InterPro" id="IPR038266">
    <property type="entry name" value="NapC/NirT_cytc_sf"/>
</dbReference>
<dbReference type="PIRSF" id="PIRSF000014">
    <property type="entry name" value="4_hem_cytch_TorC"/>
    <property type="match status" value="1"/>
</dbReference>
<feature type="binding site" description="axial binding residue" evidence="17">
    <location>
        <position position="142"/>
    </location>
    <ligand>
        <name>heme</name>
        <dbReference type="ChEBI" id="CHEBI:30413"/>
        <label>3</label>
    </ligand>
    <ligandPart>
        <name>Fe</name>
        <dbReference type="ChEBI" id="CHEBI:18248"/>
    </ligandPart>
</feature>
<dbReference type="GO" id="GO:0009061">
    <property type="term" value="P:anaerobic respiration"/>
    <property type="evidence" value="ECO:0007669"/>
    <property type="project" value="TreeGrafter"/>
</dbReference>
<dbReference type="GO" id="GO:0009276">
    <property type="term" value="C:Gram-negative-bacterium-type cell wall"/>
    <property type="evidence" value="ECO:0007669"/>
    <property type="project" value="UniProtKB-UniRule"/>
</dbReference>
<gene>
    <name evidence="20" type="primary">torC</name>
    <name evidence="20" type="ORF">FKG95_05920</name>
</gene>
<feature type="domain" description="NapC/NirT cytochrome c N-terminal" evidence="19">
    <location>
        <begin position="12"/>
        <end position="183"/>
    </location>
</feature>
<dbReference type="Proteomes" id="UP000315252">
    <property type="component" value="Unassembled WGS sequence"/>
</dbReference>
<dbReference type="GO" id="GO:0020037">
    <property type="term" value="F:heme binding"/>
    <property type="evidence" value="ECO:0007669"/>
    <property type="project" value="UniProtKB-UniRule"/>
</dbReference>
<comment type="function">
    <text evidence="14">Mediates electron flow from quinones to the NapAB complex.</text>
</comment>
<dbReference type="GO" id="GO:0005886">
    <property type="term" value="C:plasma membrane"/>
    <property type="evidence" value="ECO:0007669"/>
    <property type="project" value="UniProtKB-SubCell"/>
</dbReference>
<dbReference type="FunFam" id="1.10.3820.10:FF:000001">
    <property type="entry name" value="Cytochrome c-type protein"/>
    <property type="match status" value="1"/>
</dbReference>
<dbReference type="NCBIfam" id="TIGR02162">
    <property type="entry name" value="torC"/>
    <property type="match status" value="1"/>
</dbReference>
<feature type="binding site" description="covalent" evidence="16">
    <location>
        <position position="332"/>
    </location>
    <ligand>
        <name>heme</name>
        <dbReference type="ChEBI" id="CHEBI:30413"/>
        <label>5</label>
    </ligand>
</feature>
<keyword evidence="9 15" id="KW-0479">Metal-binding</keyword>
<keyword evidence="8 18" id="KW-0812">Transmembrane</keyword>
<dbReference type="PANTHER" id="PTHR30333">
    <property type="entry name" value="CYTOCHROME C-TYPE PROTEIN"/>
    <property type="match status" value="1"/>
</dbReference>
<evidence type="ECO:0000256" key="12">
    <source>
        <dbReference type="ARBA" id="ARBA00023004"/>
    </source>
</evidence>
<feature type="binding site" description="covalent" evidence="16">
    <location>
        <position position="335"/>
    </location>
    <ligand>
        <name>heme</name>
        <dbReference type="ChEBI" id="CHEBI:30413"/>
        <label>5</label>
    </ligand>
</feature>
<comment type="PTM">
    <text evidence="16">Binds 5 heme groups per subunit.</text>
</comment>
<feature type="binding site" description="axial binding residue" evidence="17">
    <location>
        <position position="82"/>
    </location>
    <ligand>
        <name>heme</name>
        <dbReference type="ChEBI" id="CHEBI:30413"/>
        <label>2</label>
    </ligand>
    <ligandPart>
        <name>Fe</name>
        <dbReference type="ChEBI" id="CHEBI:18248"/>
    </ligandPart>
</feature>
<dbReference type="Gene3D" id="1.10.3820.10">
    <property type="entry name" value="Di-heme elbow motif domain"/>
    <property type="match status" value="1"/>
</dbReference>
<evidence type="ECO:0000256" key="10">
    <source>
        <dbReference type="ARBA" id="ARBA00022982"/>
    </source>
</evidence>
<feature type="binding site" description="axial binding residue" evidence="17">
    <location>
        <position position="174"/>
    </location>
    <ligand>
        <name>heme</name>
        <dbReference type="ChEBI" id="CHEBI:30413"/>
        <label>4</label>
    </ligand>
    <ligandPart>
        <name>Fe</name>
        <dbReference type="ChEBI" id="CHEBI:18248"/>
    </ligandPart>
</feature>
<feature type="binding site" description="covalent" evidence="16">
    <location>
        <position position="170"/>
    </location>
    <ligand>
        <name>heme</name>
        <dbReference type="ChEBI" id="CHEBI:30413"/>
        <label>4</label>
    </ligand>
</feature>
<evidence type="ECO:0000256" key="3">
    <source>
        <dbReference type="ARBA" id="ARBA00007395"/>
    </source>
</evidence>
<evidence type="ECO:0000256" key="8">
    <source>
        <dbReference type="ARBA" id="ARBA00022692"/>
    </source>
</evidence>
<evidence type="ECO:0000313" key="21">
    <source>
        <dbReference type="Proteomes" id="UP000315252"/>
    </source>
</evidence>
<feature type="binding site" description="covalent" evidence="16">
    <location>
        <position position="78"/>
    </location>
    <ligand>
        <name>heme</name>
        <dbReference type="ChEBI" id="CHEBI:30413"/>
        <label>2</label>
    </ligand>
</feature>
<dbReference type="InterPro" id="IPR051174">
    <property type="entry name" value="Cytochrome_c-type_ET"/>
</dbReference>
<evidence type="ECO:0000256" key="6">
    <source>
        <dbReference type="ARBA" id="ARBA00022519"/>
    </source>
</evidence>
<keyword evidence="10 15" id="KW-0249">Electron transport</keyword>
<feature type="binding site" description="covalent" evidence="16">
    <location>
        <position position="173"/>
    </location>
    <ligand>
        <name>heme</name>
        <dbReference type="ChEBI" id="CHEBI:30413"/>
        <label>4</label>
    </ligand>
</feature>
<name>A0A545TYS6_9PROT</name>
<keyword evidence="12 15" id="KW-0408">Iron</keyword>
<evidence type="ECO:0000256" key="14">
    <source>
        <dbReference type="ARBA" id="ARBA00055242"/>
    </source>
</evidence>
<keyword evidence="5 15" id="KW-1003">Cell membrane</keyword>
<evidence type="ECO:0000256" key="9">
    <source>
        <dbReference type="ARBA" id="ARBA00022723"/>
    </source>
</evidence>
<evidence type="ECO:0000256" key="1">
    <source>
        <dbReference type="ARBA" id="ARBA00004249"/>
    </source>
</evidence>
<comment type="caution">
    <text evidence="20">The sequence shown here is derived from an EMBL/GenBank/DDBJ whole genome shotgun (WGS) entry which is preliminary data.</text>
</comment>
<feature type="binding site" description="covalent" evidence="16">
    <location>
        <position position="141"/>
    </location>
    <ligand>
        <name>heme</name>
        <dbReference type="ChEBI" id="CHEBI:30413"/>
        <label>3</label>
    </ligand>
</feature>
<dbReference type="InterPro" id="IPR009154">
    <property type="entry name" value="Membr-bd_4haem_cyt_TorC"/>
</dbReference>
<keyword evidence="21" id="KW-1185">Reference proteome</keyword>
<evidence type="ECO:0000256" key="7">
    <source>
        <dbReference type="ARBA" id="ARBA00022617"/>
    </source>
</evidence>
<accession>A0A545TYS6</accession>
<feature type="binding site" description="axial binding residue" evidence="17">
    <location>
        <position position="52"/>
    </location>
    <ligand>
        <name>heme</name>
        <dbReference type="ChEBI" id="CHEBI:30413"/>
        <label>1</label>
    </ligand>
    <ligandPart>
        <name>Fe</name>
        <dbReference type="ChEBI" id="CHEBI:18248"/>
    </ligandPart>
</feature>
<dbReference type="GO" id="GO:0009055">
    <property type="term" value="F:electron transfer activity"/>
    <property type="evidence" value="ECO:0007669"/>
    <property type="project" value="UniProtKB-UniRule"/>
</dbReference>
<organism evidence="20 21">
    <name type="scientific">Denitrobaculum tricleocarpae</name>
    <dbReference type="NCBI Taxonomy" id="2591009"/>
    <lineage>
        <taxon>Bacteria</taxon>
        <taxon>Pseudomonadati</taxon>
        <taxon>Pseudomonadota</taxon>
        <taxon>Alphaproteobacteria</taxon>
        <taxon>Rhodospirillales</taxon>
        <taxon>Rhodospirillaceae</taxon>
        <taxon>Denitrobaculum</taxon>
    </lineage>
</organism>
<feature type="binding site" description="covalent" evidence="16">
    <location>
        <position position="51"/>
    </location>
    <ligand>
        <name>heme</name>
        <dbReference type="ChEBI" id="CHEBI:30413"/>
        <label>1</label>
    </ligand>
</feature>
<protein>
    <recommendedName>
        <fullName evidence="15">Cytochrome c-type protein</fullName>
    </recommendedName>
</protein>
<evidence type="ECO:0000256" key="11">
    <source>
        <dbReference type="ARBA" id="ARBA00022989"/>
    </source>
</evidence>
<evidence type="ECO:0000259" key="19">
    <source>
        <dbReference type="Pfam" id="PF03264"/>
    </source>
</evidence>
<dbReference type="AlphaFoldDB" id="A0A545TYS6"/>
<feature type="binding site" description="covalent" evidence="16">
    <location>
        <position position="138"/>
    </location>
    <ligand>
        <name>heme</name>
        <dbReference type="ChEBI" id="CHEBI:30413"/>
        <label>3</label>
    </ligand>
</feature>
<feature type="transmembrane region" description="Helical" evidence="18">
    <location>
        <begin position="12"/>
        <end position="35"/>
    </location>
</feature>
<feature type="binding site" description="axial binding residue" evidence="17">
    <location>
        <position position="336"/>
    </location>
    <ligand>
        <name>heme</name>
        <dbReference type="ChEBI" id="CHEBI:30413"/>
        <label>5</label>
    </ligand>
    <ligandPart>
        <name>Fe</name>
        <dbReference type="ChEBI" id="CHEBI:18248"/>
    </ligandPart>
</feature>
<keyword evidence="7 15" id="KW-0349">Heme</keyword>
<comment type="subcellular location">
    <subcellularLocation>
        <location evidence="1">Cell inner membrane</location>
        <topology evidence="1">Single-pass type II membrane protein</topology>
    </subcellularLocation>
</comment>
<evidence type="ECO:0000256" key="4">
    <source>
        <dbReference type="ARBA" id="ARBA00022448"/>
    </source>
</evidence>
<keyword evidence="13 15" id="KW-0472">Membrane</keyword>
<feature type="binding site" description="covalent" evidence="16">
    <location>
        <position position="81"/>
    </location>
    <ligand>
        <name>heme</name>
        <dbReference type="ChEBI" id="CHEBI:30413"/>
        <label>2</label>
    </ligand>
</feature>
<evidence type="ECO:0000256" key="13">
    <source>
        <dbReference type="ARBA" id="ARBA00023136"/>
    </source>
</evidence>
<keyword evidence="6 15" id="KW-0997">Cell inner membrane</keyword>
<dbReference type="Pfam" id="PF03264">
    <property type="entry name" value="Cytochrom_NNT"/>
    <property type="match status" value="1"/>
</dbReference>
<reference evidence="20 21" key="1">
    <citation type="submission" date="2019-06" db="EMBL/GenBank/DDBJ databases">
        <title>Whole genome sequence for Rhodospirillaceae sp. R148.</title>
        <authorList>
            <person name="Wang G."/>
        </authorList>
    </citation>
    <scope>NUCLEOTIDE SEQUENCE [LARGE SCALE GENOMIC DNA]</scope>
    <source>
        <strain evidence="20 21">R148</strain>
    </source>
</reference>
<dbReference type="SUPFAM" id="SSF48695">
    <property type="entry name" value="Multiheme cytochromes"/>
    <property type="match status" value="1"/>
</dbReference>
<dbReference type="InterPro" id="IPR036280">
    <property type="entry name" value="Multihaem_cyt_sf"/>
</dbReference>
<sequence>MRRLWDLFWKPSGKIGLGVLLVFGGFGGVIFWGGFNTAMEATNTMGFCISCHEMESTVYQEYKETIHYKNASGVQATCSDCHVPRAWTAKLVRKIEATGELYHHFVGTIDTKEKFEAHRATMAKRVWATMEANDSQECRNCHTFEAMDFHAQRPASAEAMQGAQEKGETCISCHKGIAHKMPDLSSGYLAMFDELRALSQEEGARADKLYTIATKDIFAEASTDGKPTGRLLAATELDVIERKGDLLKVRLDGWQQDGVERVVYALRGQRIFSATLSKAAIESVQRHQTEIDENTELTWHRVSVEAWTPKADLISDVNVLWEYGAEMYNASCSTCHTLSSPDHLLANQWIGNLKAMSRFISLDKEQYRFLQKYLQFHASDTGGKGH</sequence>
<evidence type="ECO:0000256" key="15">
    <source>
        <dbReference type="PIRNR" id="PIRNR000014"/>
    </source>
</evidence>
<evidence type="ECO:0000256" key="2">
    <source>
        <dbReference type="ARBA" id="ARBA00006417"/>
    </source>
</evidence>
<feature type="binding site" description="covalent" evidence="16">
    <location>
        <position position="48"/>
    </location>
    <ligand>
        <name>heme</name>
        <dbReference type="ChEBI" id="CHEBI:30413"/>
        <label>1</label>
    </ligand>
</feature>
<keyword evidence="11 18" id="KW-1133">Transmembrane helix</keyword>
<dbReference type="GO" id="GO:0005506">
    <property type="term" value="F:iron ion binding"/>
    <property type="evidence" value="ECO:0007669"/>
    <property type="project" value="UniProtKB-UniRule"/>
</dbReference>
<evidence type="ECO:0000256" key="16">
    <source>
        <dbReference type="PIRSR" id="PIRSR000014-1"/>
    </source>
</evidence>
<evidence type="ECO:0000256" key="18">
    <source>
        <dbReference type="SAM" id="Phobius"/>
    </source>
</evidence>
<dbReference type="InterPro" id="IPR005126">
    <property type="entry name" value="NapC/NirT_cyt_c_N"/>
</dbReference>